<keyword evidence="5" id="KW-0496">Mitochondrion</keyword>
<comment type="caution">
    <text evidence="9">The sequence shown here is derived from an EMBL/GenBank/DDBJ whole genome shotgun (WGS) entry which is preliminary data.</text>
</comment>
<evidence type="ECO:0000259" key="7">
    <source>
        <dbReference type="Pfam" id="PF10568"/>
    </source>
</evidence>
<organism evidence="9 10">
    <name type="scientific">Glutinoglossum americanum</name>
    <dbReference type="NCBI Taxonomy" id="1670608"/>
    <lineage>
        <taxon>Eukaryota</taxon>
        <taxon>Fungi</taxon>
        <taxon>Dikarya</taxon>
        <taxon>Ascomycota</taxon>
        <taxon>Pezizomycotina</taxon>
        <taxon>Geoglossomycetes</taxon>
        <taxon>Geoglossales</taxon>
        <taxon>Geoglossaceae</taxon>
        <taxon>Glutinoglossum</taxon>
    </lineage>
</organism>
<dbReference type="InterPro" id="IPR019564">
    <property type="entry name" value="Sam37/metaxin_N"/>
</dbReference>
<name>A0A9P8I9F5_9PEZI</name>
<keyword evidence="6" id="KW-0472">Membrane</keyword>
<dbReference type="OrthoDB" id="5835136at2759"/>
<evidence type="ECO:0000256" key="1">
    <source>
        <dbReference type="ARBA" id="ARBA00004294"/>
    </source>
</evidence>
<evidence type="ECO:0000256" key="5">
    <source>
        <dbReference type="ARBA" id="ARBA00023128"/>
    </source>
</evidence>
<dbReference type="GO" id="GO:0015031">
    <property type="term" value="P:protein transport"/>
    <property type="evidence" value="ECO:0007669"/>
    <property type="project" value="UniProtKB-KW"/>
</dbReference>
<evidence type="ECO:0008006" key="11">
    <source>
        <dbReference type="Google" id="ProtNLM"/>
    </source>
</evidence>
<dbReference type="GO" id="GO:0007005">
    <property type="term" value="P:mitochondrion organization"/>
    <property type="evidence" value="ECO:0007669"/>
    <property type="project" value="TreeGrafter"/>
</dbReference>
<keyword evidence="3" id="KW-1000">Mitochondrion outer membrane</keyword>
<keyword evidence="4" id="KW-0653">Protein transport</keyword>
<evidence type="ECO:0000259" key="8">
    <source>
        <dbReference type="Pfam" id="PF17171"/>
    </source>
</evidence>
<dbReference type="InterPro" id="IPR050931">
    <property type="entry name" value="Mito_Protein_Transport_Metaxin"/>
</dbReference>
<evidence type="ECO:0000256" key="6">
    <source>
        <dbReference type="ARBA" id="ARBA00023136"/>
    </source>
</evidence>
<dbReference type="Pfam" id="PF10568">
    <property type="entry name" value="Tom37"/>
    <property type="match status" value="1"/>
</dbReference>
<evidence type="ECO:0000256" key="3">
    <source>
        <dbReference type="ARBA" id="ARBA00022787"/>
    </source>
</evidence>
<feature type="domain" description="Mitochondrial outer membrane transport complex Sam37/metaxin N-terminal" evidence="7">
    <location>
        <begin position="48"/>
        <end position="117"/>
    </location>
</feature>
<evidence type="ECO:0000256" key="2">
    <source>
        <dbReference type="ARBA" id="ARBA00022448"/>
    </source>
</evidence>
<gene>
    <name evidence="9" type="ORF">FGG08_002535</name>
</gene>
<dbReference type="PANTHER" id="PTHR12289">
    <property type="entry name" value="METAXIN RELATED"/>
    <property type="match status" value="1"/>
</dbReference>
<evidence type="ECO:0000256" key="4">
    <source>
        <dbReference type="ARBA" id="ARBA00022927"/>
    </source>
</evidence>
<keyword evidence="10" id="KW-1185">Reference proteome</keyword>
<dbReference type="PANTHER" id="PTHR12289:SF41">
    <property type="entry name" value="FAILED AXON CONNECTIONS-RELATED"/>
    <property type="match status" value="1"/>
</dbReference>
<dbReference type="Pfam" id="PF17171">
    <property type="entry name" value="GST_C_6"/>
    <property type="match status" value="1"/>
</dbReference>
<sequence>MILELHVWGPAFTLPSIDPQCLAAIAYLTHVVPRDHWVLIAGDASALSSTRWDLDAGLTRDERADCIAFSSLVEANARSLLDLSLFVSSKNYEAVTRPLYSAVLPWPIQYFSLPKLRSAAKARTDHLGFSSLDVDTAGEKEASTSAAASASLIPPSLRHSKETLRTVLTQPVHASQFRLDALIASVLDPLQELLGEKQFFLSDTQVSSLDCLVLGYLALFLYPDLPQSWLADTMRRKYARLCGYVSGHHGRFFGCPITIHDFRIANHEVKLQELDGSRAAHYTVLPWATPNTGGFVQISSLLLESVTDLLPLNHIPKINRTNGTTGGIHTTNADSDSVGIVPRNWALSSQVLATVAGVSAALGYLLYAGLSQGERQEKTSLRDLGEAGAILSGIVDYRATAQEQRPPENGSSSD</sequence>
<dbReference type="InterPro" id="IPR033468">
    <property type="entry name" value="Metaxin_GST"/>
</dbReference>
<keyword evidence="2" id="KW-0813">Transport</keyword>
<dbReference type="Proteomes" id="UP000698800">
    <property type="component" value="Unassembled WGS sequence"/>
</dbReference>
<protein>
    <recommendedName>
        <fullName evidence="11">Mitochondrial import receptor subunit</fullName>
    </recommendedName>
</protein>
<dbReference type="EMBL" id="JAGHQL010000039">
    <property type="protein sequence ID" value="KAH0543109.1"/>
    <property type="molecule type" value="Genomic_DNA"/>
</dbReference>
<accession>A0A9P8I9F5</accession>
<evidence type="ECO:0000313" key="10">
    <source>
        <dbReference type="Proteomes" id="UP000698800"/>
    </source>
</evidence>
<reference evidence="9" key="1">
    <citation type="submission" date="2021-03" db="EMBL/GenBank/DDBJ databases">
        <title>Comparative genomics and phylogenomic investigation of the class Geoglossomycetes provide insights into ecological specialization and systematics.</title>
        <authorList>
            <person name="Melie T."/>
            <person name="Pirro S."/>
            <person name="Miller A.N."/>
            <person name="Quandt A."/>
        </authorList>
    </citation>
    <scope>NUCLEOTIDE SEQUENCE</scope>
    <source>
        <strain evidence="9">GBOQ0MN5Z8</strain>
    </source>
</reference>
<dbReference type="GO" id="GO:0001401">
    <property type="term" value="C:SAM complex"/>
    <property type="evidence" value="ECO:0007669"/>
    <property type="project" value="InterPro"/>
</dbReference>
<feature type="domain" description="Metaxin glutathione S-transferase" evidence="8">
    <location>
        <begin position="186"/>
        <end position="245"/>
    </location>
</feature>
<proteinExistence type="predicted"/>
<dbReference type="AlphaFoldDB" id="A0A9P8I9F5"/>
<comment type="subcellular location">
    <subcellularLocation>
        <location evidence="1">Mitochondrion outer membrane</location>
    </subcellularLocation>
</comment>
<evidence type="ECO:0000313" key="9">
    <source>
        <dbReference type="EMBL" id="KAH0543109.1"/>
    </source>
</evidence>